<feature type="transmembrane region" description="Helical" evidence="1">
    <location>
        <begin position="114"/>
        <end position="138"/>
    </location>
</feature>
<keyword evidence="3" id="KW-1185">Reference proteome</keyword>
<name>Q12LY1_SHEDO</name>
<feature type="transmembrane region" description="Helical" evidence="1">
    <location>
        <begin position="379"/>
        <end position="398"/>
    </location>
</feature>
<keyword evidence="1" id="KW-0812">Transmembrane</keyword>
<reference evidence="2 3" key="1">
    <citation type="submission" date="2006-03" db="EMBL/GenBank/DDBJ databases">
        <title>Complete sequence of Shewanella denitrificans OS217.</title>
        <authorList>
            <consortium name="US DOE Joint Genome Institute"/>
            <person name="Copeland A."/>
            <person name="Lucas S."/>
            <person name="Lapidus A."/>
            <person name="Barry K."/>
            <person name="Detter J.C."/>
            <person name="Glavina del Rio T."/>
            <person name="Hammon N."/>
            <person name="Israni S."/>
            <person name="Dalin E."/>
            <person name="Tice H."/>
            <person name="Pitluck S."/>
            <person name="Brettin T."/>
            <person name="Bruce D."/>
            <person name="Han C."/>
            <person name="Tapia R."/>
            <person name="Gilna P."/>
            <person name="Kiss H."/>
            <person name="Schmutz J."/>
            <person name="Larimer F."/>
            <person name="Land M."/>
            <person name="Hauser L."/>
            <person name="Kyrpides N."/>
            <person name="Lykidis A."/>
            <person name="Richardson P."/>
        </authorList>
    </citation>
    <scope>NUCLEOTIDE SEQUENCE [LARGE SCALE GENOMIC DNA]</scope>
    <source>
        <strain evidence="3">OS217 / ATCC BAA-1090 / DSM 15013</strain>
    </source>
</reference>
<feature type="transmembrane region" description="Helical" evidence="1">
    <location>
        <begin position="330"/>
        <end position="354"/>
    </location>
</feature>
<dbReference type="KEGG" id="sdn:Sden_2265"/>
<dbReference type="OrthoDB" id="9759690at2"/>
<dbReference type="EMBL" id="CP000302">
    <property type="protein sequence ID" value="ABE55545.1"/>
    <property type="molecule type" value="Genomic_DNA"/>
</dbReference>
<dbReference type="RefSeq" id="WP_011496696.1">
    <property type="nucleotide sequence ID" value="NC_007954.1"/>
</dbReference>
<dbReference type="eggNOG" id="COG1994">
    <property type="taxonomic scope" value="Bacteria"/>
</dbReference>
<dbReference type="STRING" id="318161.Sden_2265"/>
<sequence length="413" mass="46584">MTNIDEYHLVPLSIQPQGKEYLVGNTELDEFYQLPVEGVRVIEGLREGHSLIQIKQTCLDEFAEDIDVGSFVEFLLEVEFLHKNKTDAESAIAAHSKLSAETDKRWVFQMSAKGASLFFSWPAVLIYCLVITCAAYLYVTEPQARINLSALYITENFTLFFLSLLFLFAVVSMMHECGHMIAGARLGLEPKLGIGNRLWIIVAECDLSGIYGKPKSQRYLPLMAGMLVDLFSVSSIVIILAILSSYGVQGVWVQILQALTLQILITITWQFNIFLRTDVYYILSNYTDNPNLDQQARTYLSACLFRLSLGRVGAPLPSAIDKRQLKTMRLFSTIWLLGRIAAMIFLVLIIVPALTQYARDAWQAVGDGAQVPFWTKVDLIAFFLCSLLVFGGGMLLWLRGRFNFLKRNRNVTT</sequence>
<feature type="transmembrane region" description="Helical" evidence="1">
    <location>
        <begin position="219"/>
        <end position="243"/>
    </location>
</feature>
<evidence type="ECO:0000313" key="2">
    <source>
        <dbReference type="EMBL" id="ABE55545.1"/>
    </source>
</evidence>
<keyword evidence="1" id="KW-0472">Membrane</keyword>
<dbReference type="Proteomes" id="UP000001982">
    <property type="component" value="Chromosome"/>
</dbReference>
<evidence type="ECO:0000313" key="3">
    <source>
        <dbReference type="Proteomes" id="UP000001982"/>
    </source>
</evidence>
<keyword evidence="1" id="KW-1133">Transmembrane helix</keyword>
<evidence type="ECO:0008006" key="4">
    <source>
        <dbReference type="Google" id="ProtNLM"/>
    </source>
</evidence>
<proteinExistence type="predicted"/>
<organism evidence="2 3">
    <name type="scientific">Shewanella denitrificans (strain OS217 / ATCC BAA-1090 / DSM 15013)</name>
    <dbReference type="NCBI Taxonomy" id="318161"/>
    <lineage>
        <taxon>Bacteria</taxon>
        <taxon>Pseudomonadati</taxon>
        <taxon>Pseudomonadota</taxon>
        <taxon>Gammaproteobacteria</taxon>
        <taxon>Alteromonadales</taxon>
        <taxon>Shewanellaceae</taxon>
        <taxon>Shewanella</taxon>
    </lineage>
</organism>
<accession>Q12LY1</accession>
<protein>
    <recommendedName>
        <fullName evidence="4">Peptidase M50</fullName>
    </recommendedName>
</protein>
<feature type="transmembrane region" description="Helical" evidence="1">
    <location>
        <begin position="255"/>
        <end position="275"/>
    </location>
</feature>
<evidence type="ECO:0000256" key="1">
    <source>
        <dbReference type="SAM" id="Phobius"/>
    </source>
</evidence>
<feature type="transmembrane region" description="Helical" evidence="1">
    <location>
        <begin position="150"/>
        <end position="171"/>
    </location>
</feature>
<dbReference type="AlphaFoldDB" id="Q12LY1"/>
<gene>
    <name evidence="2" type="ordered locus">Sden_2265</name>
</gene>
<dbReference type="HOGENOM" id="CLU_054755_0_0_6"/>